<keyword evidence="5" id="KW-1185">Reference proteome</keyword>
<dbReference type="InterPro" id="IPR025684">
    <property type="entry name" value="SprA_N_dom"/>
</dbReference>
<evidence type="ECO:0000313" key="5">
    <source>
        <dbReference type="Proteomes" id="UP001597073"/>
    </source>
</evidence>
<sequence>MIKKFTFKLFVVILFVSALSGMGRVFAQQTPISRPVMPQNQGNQQGTQIPGQNIPGQQQQPTAQQPQRAGQQVPKTTATTTPALRVDTGIRPGPINLAEPHSKRERSGIFFVDPPNLVRTVEYDAATNKYILYERVGNLLYRAPQYLTFGEYLLLQQRGVKREYFKQLSDNYNIESEKPGFIPQMKVRSKTFEQIFGSSNINIRPQGSAEVILAGQVNKNENPLFNTRQRNQFNFNFDQRIQLNVTGEIGDKLKITTNYNTEAQFQFENQIKLDYTGHPDEIIQKIEAGTVSMPLNTTLISGSQALFGVKTKLKFGKLDVTSIFSQQRSQSKNITITNGTQQQNINITAADYEGNKHFFLSQYFRNNYNKALANIPIISSNVNITKIEVWTTNRTNVTTDSRDILAFLDLGENRPYNTTLIQGGPGFSGLPAGFKGPGFTQQSNSLLNNLPPGARTTNSNDVASYFRGTGATDNYAKLTYARKLTDREFTLHPQLGYISLNYPLNNDEVLAVAYQYSVNGVQYQVGEFSSDRAVDPNTPTVLYTKLLKNELLKPNLPTWDLMMKNIYSLGAGQISSTNFRLNISRLDDKSGIEKTIMDEGANTKGKRWMQITSVDNLDQQNDKRPDGYFDFLEGITIDSQQGRIMFPVVEPFGSDLARQFTASEPDLAARYVYQPLYDSTKTIAQQFFPKLNRYLIKGTYTAQSGSEYQLNAVNVPQGSVVVTAGSVKLQEGADYTIDYSAGRIRILNQALLASGQSINVKLENNELFGVQQKSLFGSRFDYHASDKLLLGGTIMHLSEQPITQNEIVGEESISNTIWGLDANYSTQSRFLTRLVDKIPFINTKAPSTINFSGEFAKLMPGSPGALNFAGSKNGTSYLDDFENSRSVIDIKSSINWQISGTPQMFAESDAFNDLSYGFNRARLSFFNIDPIFYTSSGTIPVSRSELSNHYVRQVIEQEVFPYKQSTTGQPLSLSTLNMVFYPNVRGPYNYTTTGINNDGTLQNPKVRWGGMFRKLETNDFESLNVGYIEFWMLDPFIYKPSSAGGDLYFNLGSVSEDILKDGRKSLENSLPVDAASAANVDETVWGRVSKLQPVVNAFDNNPDSRRLQDVGLDGLNDNDEKAKFAPIVQQAQGVLSPQAATVLSNDPSSDNYQYYQGAALDQANAGILERYSRYNGTDGNSKTAEQSQAELGIQTSASTSLPDGEDINRDNNMSQTDEYFQYRVSIRPQDMVVGQNFINDKITSNIKLPNGTTQAVTWYQFRVPITEYQSKVGNIQDFKAIRFMRMFMTNFADTSILRFATLQLVRGEWRTFNAENNPQNVIADPAIISPVIDGSTLDVQAVNIEENGNRTPIPYVVPPGINRQRNYNNLQTDTKLNEQSLSLNVNNLRDGYSRAAFRTFFNDLRSYKRIQMFIHAEGEQLRDNDLNGFVRLGVDYQDNYYEYEVPLAVTQPGTRDPGSIWPAVNELDLQLSVLIDAKLARNNAKLNGQPWPFTVPFVYTDGRNKVTIKGQPDLSRLRTIMLGVRNPYKPGGLPGDDGLNKTGTVWFDELRLTDFDQRGGWAATARVDAALADFANITVSGTKSTIGFGTLDSRVSDRNRSDNQAIDASASIELGKFFPEKSGIRIPAYVNISTQVSTPQYDPGSPDVELKKSLAAAPDNKARDSIKNVTQDFTTRKSINFTNVHKERTDPSAPVHVWDIENFAATYAYTEYQHHDFNVENDFSKTYRVALNYNYNKDPKYYTPFAKIIKSNLLALARDFNFSILPSRLNFSINFDRFYSENTLRNNDPNNFIPIPTSFNKNFNITRVYGIGWNLSKSLTLDIDATNLSVVDEPAGRINGLKRDTLWENLWKLGRTTNYNHTINLNWTAPVNKLPGLDWTALTVRYSTNFNWQSQPEFAINNPSYDVGNSIQNARTIQFNPNLNFSNFYNKFSGLRKGRNEKTGAAKFFMGLLTGIKSVSGTYTRTEGTFLPGYLPKSNFFGQDFTYDAPGLGFLIGSQADLRPRAIANGWITTDTLQNQLYVKSFNEDIRLRSIIEPVSDLRIELIAFKTQDKNYQSNFKYLASTNSIENLSPVTTGTYSISFFSLGTAFAKSGGVTGRSPTYQKFLDNRAVISQRLGVTNPNSGGAANGYADGYGPNAQNVLVPAFLAAYSGKDAGSSSTSQFPRIPIPNWQISYAGLGKMPFFADLFDSFDLKHGYRSSYNVSSFTTLLQYQENNNAVSSRDFNNDFLPFYQFSQVAIFEQFVPLLGADVRFKNSMTANFEYRKTRSLNLSLLNSQLAQQDENILVFGFGYRPKNFRMPWGLFGTGNRDNNDINFKLDVAVRDNKTLIYRADVAAAEVSSGAKNITLRPAIDYVINQRFNLNLFYDSNITKPYTSQSFNTSFTNFGINLKLLLQ</sequence>
<feature type="compositionally biased region" description="Polar residues" evidence="1">
    <location>
        <begin position="73"/>
        <end position="82"/>
    </location>
</feature>
<organism evidence="4 5">
    <name type="scientific">Mucilaginibacter lutimaris</name>
    <dbReference type="NCBI Taxonomy" id="931629"/>
    <lineage>
        <taxon>Bacteria</taxon>
        <taxon>Pseudomonadati</taxon>
        <taxon>Bacteroidota</taxon>
        <taxon>Sphingobacteriia</taxon>
        <taxon>Sphingobacteriales</taxon>
        <taxon>Sphingobacteriaceae</taxon>
        <taxon>Mucilaginibacter</taxon>
    </lineage>
</organism>
<reference evidence="5" key="1">
    <citation type="journal article" date="2019" name="Int. J. Syst. Evol. Microbiol.">
        <title>The Global Catalogue of Microorganisms (GCM) 10K type strain sequencing project: providing services to taxonomists for standard genome sequencing and annotation.</title>
        <authorList>
            <consortium name="The Broad Institute Genomics Platform"/>
            <consortium name="The Broad Institute Genome Sequencing Center for Infectious Disease"/>
            <person name="Wu L."/>
            <person name="Ma J."/>
        </authorList>
    </citation>
    <scope>NUCLEOTIDE SEQUENCE [LARGE SCALE GENOMIC DNA]</scope>
    <source>
        <strain evidence="5">CCUG 60742</strain>
    </source>
</reference>
<evidence type="ECO:0000256" key="1">
    <source>
        <dbReference type="SAM" id="MobiDB-lite"/>
    </source>
</evidence>
<feature type="domain" description="Gliding motility protein SprA N-terminal" evidence="3">
    <location>
        <begin position="120"/>
        <end position="396"/>
    </location>
</feature>
<dbReference type="NCBIfam" id="TIGR04189">
    <property type="entry name" value="surface_SprA"/>
    <property type="match status" value="1"/>
</dbReference>
<keyword evidence="2" id="KW-0732">Signal</keyword>
<evidence type="ECO:0000313" key="4">
    <source>
        <dbReference type="EMBL" id="MFD0765777.1"/>
    </source>
</evidence>
<name>A0ABW2ZHV1_9SPHI</name>
<dbReference type="InterPro" id="IPR026377">
    <property type="entry name" value="Cell_surface_SprA"/>
</dbReference>
<feature type="chain" id="PRO_5047265669" evidence="2">
    <location>
        <begin position="28"/>
        <end position="2397"/>
    </location>
</feature>
<protein>
    <submittedName>
        <fullName evidence="4">Cell surface protein SprA</fullName>
    </submittedName>
</protein>
<evidence type="ECO:0000259" key="3">
    <source>
        <dbReference type="Pfam" id="PF14349"/>
    </source>
</evidence>
<feature type="domain" description="Gliding motility protein SprA N-terminal" evidence="3">
    <location>
        <begin position="1130"/>
        <end position="1654"/>
    </location>
</feature>
<feature type="region of interest" description="Disordered" evidence="1">
    <location>
        <begin position="34"/>
        <end position="99"/>
    </location>
</feature>
<proteinExistence type="predicted"/>
<comment type="caution">
    <text evidence="4">The sequence shown here is derived from an EMBL/GenBank/DDBJ whole genome shotgun (WGS) entry which is preliminary data.</text>
</comment>
<evidence type="ECO:0000256" key="2">
    <source>
        <dbReference type="SAM" id="SignalP"/>
    </source>
</evidence>
<feature type="signal peptide" evidence="2">
    <location>
        <begin position="1"/>
        <end position="27"/>
    </location>
</feature>
<feature type="compositionally biased region" description="Low complexity" evidence="1">
    <location>
        <begin position="38"/>
        <end position="72"/>
    </location>
</feature>
<accession>A0ABW2ZHV1</accession>
<gene>
    <name evidence="4" type="primary">sprA</name>
    <name evidence="4" type="ORF">ACFQZI_13015</name>
</gene>
<dbReference type="RefSeq" id="WP_377143094.1">
    <property type="nucleotide sequence ID" value="NZ_JBHTIA010000009.1"/>
</dbReference>
<dbReference type="Proteomes" id="UP001597073">
    <property type="component" value="Unassembled WGS sequence"/>
</dbReference>
<dbReference type="Pfam" id="PF14349">
    <property type="entry name" value="SprA_N"/>
    <property type="match status" value="2"/>
</dbReference>
<dbReference type="EMBL" id="JBHTIA010000009">
    <property type="protein sequence ID" value="MFD0765777.1"/>
    <property type="molecule type" value="Genomic_DNA"/>
</dbReference>